<sequence>MKFKDNFGKMTAVVLVFCLLFSLVPAAFAADGGYIAVGALPSPDFSGQPVRGVAPLEVKFTDLSYRGAGDDYKYTWSFGDGATSNQIGNVSHTYTKEGNYTVSLTISNSYGNQTETKTNYIYVGSGVVADFTANNTAGASPLSVKFTDNSSGNPTKYSWDFGDGTTSSEKSPTHVYNSTGTYTVSLTVSNEFSNDTKTSKSLINVGTAPYVFFTANGTINSKQVVFTSHGSVSDSTAFKWDFGDGKTSSEKNPTHTYSSTGTYNVTLTASNSYGTFNYTLRNVTITNTLKADFTASNNQGSSPLKVNFTDETVGSGSTSTYLWNFGDGTTSTDKNPSHTYNRTGTYTVALTVTNPCGATDSVVKTSYVSVGNVPVADFSGTPTSGVGPLSVQFTDKSQGSSLTYSWDFGDGTTSTSKDPKHTYSAEGTYTVKLTVKNTYGENTATKDKYITVGNAPRANFQADVLSGVAPHPVQFTDLSTGNPTSWYWDFGDGSTSTAENPKHTYQKSGYYNVTLTVKNAYGESTLLRLGDGQEVYAEDTKAEAETPAENETETVPDNTTNDTNDSNVTDDGSDSGSKSRTWLFIAIAVIAIICLAAVGFYAYKKYGSQ</sequence>
<dbReference type="SUPFAM" id="SSF49299">
    <property type="entry name" value="PKD domain"/>
    <property type="match status" value="6"/>
</dbReference>
<evidence type="ECO:0000256" key="2">
    <source>
        <dbReference type="SAM" id="Phobius"/>
    </source>
</evidence>
<keyword evidence="2" id="KW-0472">Membrane</keyword>
<protein>
    <recommendedName>
        <fullName evidence="3">PKD domain-containing protein</fullName>
    </recommendedName>
</protein>
<proteinExistence type="predicted"/>
<feature type="region of interest" description="Disordered" evidence="1">
    <location>
        <begin position="537"/>
        <end position="577"/>
    </location>
</feature>
<evidence type="ECO:0000256" key="1">
    <source>
        <dbReference type="SAM" id="MobiDB-lite"/>
    </source>
</evidence>
<reference evidence="4 5" key="1">
    <citation type="submission" date="2023-07" db="EMBL/GenBank/DDBJ databases">
        <title>Closed genoem sequence of Methanomicrococcus sp. Hf6.</title>
        <authorList>
            <person name="Poehlein A."/>
            <person name="Protasov E."/>
            <person name="Platt K."/>
            <person name="Reeh H."/>
            <person name="Daniel R."/>
            <person name="Brune A."/>
        </authorList>
    </citation>
    <scope>NUCLEOTIDE SEQUENCE [LARGE SCALE GENOMIC DNA]</scope>
    <source>
        <strain evidence="4 5">Hf6</strain>
    </source>
</reference>
<dbReference type="CDD" id="cd00146">
    <property type="entry name" value="PKD"/>
    <property type="match status" value="6"/>
</dbReference>
<dbReference type="PANTHER" id="PTHR36842">
    <property type="entry name" value="PROTEIN TOLB HOMOLOG"/>
    <property type="match status" value="1"/>
</dbReference>
<feature type="transmembrane region" description="Helical" evidence="2">
    <location>
        <begin position="582"/>
        <end position="603"/>
    </location>
</feature>
<keyword evidence="2" id="KW-1133">Transmembrane helix</keyword>
<organism evidence="4 5">
    <name type="scientific">Methanimicrococcus hongohii</name>
    <dbReference type="NCBI Taxonomy" id="3028295"/>
    <lineage>
        <taxon>Archaea</taxon>
        <taxon>Methanobacteriati</taxon>
        <taxon>Methanobacteriota</taxon>
        <taxon>Stenosarchaea group</taxon>
        <taxon>Methanomicrobia</taxon>
        <taxon>Methanosarcinales</taxon>
        <taxon>Methanosarcinaceae</taxon>
        <taxon>Methanimicrococcus</taxon>
    </lineage>
</organism>
<feature type="compositionally biased region" description="Low complexity" evidence="1">
    <location>
        <begin position="555"/>
        <end position="576"/>
    </location>
</feature>
<feature type="domain" description="PKD" evidence="3">
    <location>
        <begin position="127"/>
        <end position="210"/>
    </location>
</feature>
<dbReference type="InterPro" id="IPR013783">
    <property type="entry name" value="Ig-like_fold"/>
</dbReference>
<dbReference type="InterPro" id="IPR035986">
    <property type="entry name" value="PKD_dom_sf"/>
</dbReference>
<dbReference type="AlphaFoldDB" id="A0AA96ZSE8"/>
<evidence type="ECO:0000259" key="3">
    <source>
        <dbReference type="PROSITE" id="PS50093"/>
    </source>
</evidence>
<dbReference type="Gene3D" id="2.60.40.10">
    <property type="entry name" value="Immunoglobulins"/>
    <property type="match status" value="6"/>
</dbReference>
<dbReference type="InterPro" id="IPR000601">
    <property type="entry name" value="PKD_dom"/>
</dbReference>
<dbReference type="SMART" id="SM00089">
    <property type="entry name" value="PKD"/>
    <property type="match status" value="6"/>
</dbReference>
<dbReference type="KEGG" id="mehf:MmiHf6_06510"/>
<feature type="domain" description="PKD" evidence="3">
    <location>
        <begin position="223"/>
        <end position="292"/>
    </location>
</feature>
<feature type="domain" description="PKD" evidence="3">
    <location>
        <begin position="456"/>
        <end position="525"/>
    </location>
</feature>
<gene>
    <name evidence="4" type="ORF">MmiHf6_06510</name>
</gene>
<dbReference type="RefSeq" id="WP_316558359.1">
    <property type="nucleotide sequence ID" value="NZ_CP131059.1"/>
</dbReference>
<dbReference type="Pfam" id="PF18911">
    <property type="entry name" value="PKD_4"/>
    <property type="match status" value="6"/>
</dbReference>
<evidence type="ECO:0000313" key="5">
    <source>
        <dbReference type="Proteomes" id="UP001302978"/>
    </source>
</evidence>
<dbReference type="InterPro" id="IPR022409">
    <property type="entry name" value="PKD/Chitinase_dom"/>
</dbReference>
<dbReference type="EMBL" id="CP131059">
    <property type="protein sequence ID" value="WNY23344.1"/>
    <property type="molecule type" value="Genomic_DNA"/>
</dbReference>
<keyword evidence="5" id="KW-1185">Reference proteome</keyword>
<evidence type="ECO:0000313" key="4">
    <source>
        <dbReference type="EMBL" id="WNY23344.1"/>
    </source>
</evidence>
<keyword evidence="2" id="KW-0812">Transmembrane</keyword>
<feature type="domain" description="PKD" evidence="3">
    <location>
        <begin position="374"/>
        <end position="457"/>
    </location>
</feature>
<dbReference type="GeneID" id="85195158"/>
<dbReference type="FunFam" id="2.60.40.10:FF:000270">
    <property type="entry name" value="Cell surface protein"/>
    <property type="match status" value="5"/>
</dbReference>
<accession>A0AA96ZSE8</accession>
<feature type="domain" description="PKD" evidence="3">
    <location>
        <begin position="63"/>
        <end position="128"/>
    </location>
</feature>
<dbReference type="PROSITE" id="PS50093">
    <property type="entry name" value="PKD"/>
    <property type="match status" value="6"/>
</dbReference>
<name>A0AA96ZSE8_9EURY</name>
<dbReference type="Proteomes" id="UP001302978">
    <property type="component" value="Chromosome"/>
</dbReference>
<feature type="domain" description="PKD" evidence="3">
    <location>
        <begin position="289"/>
        <end position="375"/>
    </location>
</feature>
<dbReference type="PANTHER" id="PTHR36842:SF1">
    <property type="entry name" value="PROTEIN TOLB"/>
    <property type="match status" value="1"/>
</dbReference>